<sequence length="100" mass="10693">MKLLKNKIFIVVVCLVSFVLAGLIFADRVLGTGGNVSVASIFNMGGKQIKNVATPTEPSDAATMNYVSSVRIGVLQNVPNQTAEDALNPVVGQMWIRTDQ</sequence>
<evidence type="ECO:0000313" key="2">
    <source>
        <dbReference type="Proteomes" id="UP000228906"/>
    </source>
</evidence>
<evidence type="ECO:0000313" key="1">
    <source>
        <dbReference type="EMBL" id="PIR91148.1"/>
    </source>
</evidence>
<dbReference type="EMBL" id="PFAV01000053">
    <property type="protein sequence ID" value="PIR91148.1"/>
    <property type="molecule type" value="Genomic_DNA"/>
</dbReference>
<name>A0A2H0UWE4_9BACT</name>
<protein>
    <submittedName>
        <fullName evidence="1">Uncharacterized protein</fullName>
    </submittedName>
</protein>
<dbReference type="AlphaFoldDB" id="A0A2H0UWE4"/>
<comment type="caution">
    <text evidence="1">The sequence shown here is derived from an EMBL/GenBank/DDBJ whole genome shotgun (WGS) entry which is preliminary data.</text>
</comment>
<accession>A0A2H0UWE4</accession>
<reference evidence="2" key="1">
    <citation type="submission" date="2017-09" db="EMBL/GenBank/DDBJ databases">
        <title>Depth-based differentiation of microbial function through sediment-hosted aquifers and enrichment of novel symbionts in the deep terrestrial subsurface.</title>
        <authorList>
            <person name="Probst A.J."/>
            <person name="Ladd B."/>
            <person name="Jarett J.K."/>
            <person name="Geller-Mcgrath D.E."/>
            <person name="Sieber C.M.K."/>
            <person name="Emerson J.B."/>
            <person name="Anantharaman K."/>
            <person name="Thomas B.C."/>
            <person name="Malmstrom R."/>
            <person name="Stieglmeier M."/>
            <person name="Klingl A."/>
            <person name="Woyke T."/>
            <person name="Ryan C.M."/>
            <person name="Banfield J.F."/>
        </authorList>
    </citation>
    <scope>NUCLEOTIDE SEQUENCE [LARGE SCALE GENOMIC DNA]</scope>
</reference>
<gene>
    <name evidence="1" type="ORF">COU03_02950</name>
</gene>
<proteinExistence type="predicted"/>
<organism evidence="1 2">
    <name type="scientific">bacterium (Candidatus Gribaldobacteria) CG10_big_fil_rev_8_21_14_0_10_41_12</name>
    <dbReference type="NCBI Taxonomy" id="2014277"/>
    <lineage>
        <taxon>Bacteria</taxon>
        <taxon>Candidatus Gribaldobacteria</taxon>
    </lineage>
</organism>
<dbReference type="Proteomes" id="UP000228906">
    <property type="component" value="Unassembled WGS sequence"/>
</dbReference>